<dbReference type="EMBL" id="CP003588">
    <property type="protein sequence ID" value="AFK72623.1"/>
    <property type="molecule type" value="Genomic_DNA"/>
</dbReference>
<accession>I3V4F2</accession>
<dbReference type="KEGG" id="ppi:YSA_10798"/>
<reference evidence="1 2" key="1">
    <citation type="journal article" date="2012" name="J. Bacteriol.">
        <title>Complete Genome Sequence of the Naphthalene-Degrading Pseudomonas putida Strain ND6.</title>
        <authorList>
            <person name="Li S."/>
            <person name="Zhao H."/>
            <person name="Li Y."/>
            <person name="Niu S."/>
            <person name="Cai B."/>
        </authorList>
    </citation>
    <scope>NUCLEOTIDE SEQUENCE [LARGE SCALE GENOMIC DNA]</scope>
    <source>
        <strain evidence="1 2">ND6</strain>
    </source>
</reference>
<dbReference type="AlphaFoldDB" id="I3V4F2"/>
<evidence type="ECO:0000313" key="1">
    <source>
        <dbReference type="EMBL" id="AFK72623.1"/>
    </source>
</evidence>
<evidence type="ECO:0000313" key="2">
    <source>
        <dbReference type="Proteomes" id="UP000005268"/>
    </source>
</evidence>
<organism evidence="1 2">
    <name type="scientific">Pseudomonas putida ND6</name>
    <dbReference type="NCBI Taxonomy" id="231023"/>
    <lineage>
        <taxon>Bacteria</taxon>
        <taxon>Pseudomonadati</taxon>
        <taxon>Pseudomonadota</taxon>
        <taxon>Gammaproteobacteria</taxon>
        <taxon>Pseudomonadales</taxon>
        <taxon>Pseudomonadaceae</taxon>
        <taxon>Pseudomonas</taxon>
    </lineage>
</organism>
<gene>
    <name evidence="1" type="ORF">YSA_10798</name>
</gene>
<sequence length="49" mass="5737">MRYRNASFKMFSRISFLFSSDHSSSAMLTEESFNLGVFEYLKQVFTGQN</sequence>
<name>I3V4F2_PSEPU</name>
<dbReference type="HOGENOM" id="CLU_3139728_0_0_6"/>
<proteinExistence type="predicted"/>
<protein>
    <submittedName>
        <fullName evidence="1">Uncharacterized protein</fullName>
    </submittedName>
</protein>
<dbReference type="Proteomes" id="UP000005268">
    <property type="component" value="Chromosome"/>
</dbReference>